<sequence>MTRPKRKATPLPDVHGRGCPPCDAAREVVEALAATWDPLDNWAEVEIEGIPVERHAVATVAGVLHTHLPVT</sequence>
<comment type="caution">
    <text evidence="1">The sequence shown here is derived from an EMBL/GenBank/DDBJ whole genome shotgun (WGS) entry which is preliminary data.</text>
</comment>
<evidence type="ECO:0000313" key="2">
    <source>
        <dbReference type="Proteomes" id="UP000256269"/>
    </source>
</evidence>
<dbReference type="EMBL" id="QUNO01000009">
    <property type="protein sequence ID" value="REH43619.1"/>
    <property type="molecule type" value="Genomic_DNA"/>
</dbReference>
<dbReference type="OrthoDB" id="3700100at2"/>
<protein>
    <submittedName>
        <fullName evidence="1">Uncharacterized protein</fullName>
    </submittedName>
</protein>
<dbReference type="AlphaFoldDB" id="A0A3E0HEC3"/>
<dbReference type="Proteomes" id="UP000256269">
    <property type="component" value="Unassembled WGS sequence"/>
</dbReference>
<reference evidence="1 2" key="1">
    <citation type="submission" date="2018-08" db="EMBL/GenBank/DDBJ databases">
        <title>Genomic Encyclopedia of Archaeal and Bacterial Type Strains, Phase II (KMG-II): from individual species to whole genera.</title>
        <authorList>
            <person name="Goeker M."/>
        </authorList>
    </citation>
    <scope>NUCLEOTIDE SEQUENCE [LARGE SCALE GENOMIC DNA]</scope>
    <source>
        <strain evidence="1 2">DSM 45791</strain>
    </source>
</reference>
<name>A0A3E0HEC3_9PSEU</name>
<evidence type="ECO:0000313" key="1">
    <source>
        <dbReference type="EMBL" id="REH43619.1"/>
    </source>
</evidence>
<gene>
    <name evidence="1" type="ORF">BCF44_109162</name>
</gene>
<keyword evidence="2" id="KW-1185">Reference proteome</keyword>
<organism evidence="1 2">
    <name type="scientific">Kutzneria buriramensis</name>
    <dbReference type="NCBI Taxonomy" id="1045776"/>
    <lineage>
        <taxon>Bacteria</taxon>
        <taxon>Bacillati</taxon>
        <taxon>Actinomycetota</taxon>
        <taxon>Actinomycetes</taxon>
        <taxon>Pseudonocardiales</taxon>
        <taxon>Pseudonocardiaceae</taxon>
        <taxon>Kutzneria</taxon>
    </lineage>
</organism>
<dbReference type="RefSeq" id="WP_147328635.1">
    <property type="nucleotide sequence ID" value="NZ_CP144375.1"/>
</dbReference>
<proteinExistence type="predicted"/>
<accession>A0A3E0HEC3</accession>